<evidence type="ECO:0000313" key="3">
    <source>
        <dbReference type="Proteomes" id="UP001187734"/>
    </source>
</evidence>
<accession>A0AAE8SQG3</accession>
<protein>
    <submittedName>
        <fullName evidence="2">Uncharacterized protein</fullName>
    </submittedName>
</protein>
<reference evidence="2" key="1">
    <citation type="submission" date="2018-03" db="EMBL/GenBank/DDBJ databases">
        <authorList>
            <person name="Guldener U."/>
        </authorList>
    </citation>
    <scope>NUCLEOTIDE SEQUENCE</scope>
</reference>
<name>A0AAE8SQG3_9HYPO</name>
<evidence type="ECO:0000256" key="1">
    <source>
        <dbReference type="SAM" id="MobiDB-lite"/>
    </source>
</evidence>
<dbReference type="Proteomes" id="UP001187734">
    <property type="component" value="Unassembled WGS sequence"/>
</dbReference>
<comment type="caution">
    <text evidence="2">The sequence shown here is derived from an EMBL/GenBank/DDBJ whole genome shotgun (WGS) entry which is preliminary data.</text>
</comment>
<feature type="region of interest" description="Disordered" evidence="1">
    <location>
        <begin position="41"/>
        <end position="92"/>
    </location>
</feature>
<organism evidence="2 3">
    <name type="scientific">Fusarium torulosum</name>
    <dbReference type="NCBI Taxonomy" id="33205"/>
    <lineage>
        <taxon>Eukaryota</taxon>
        <taxon>Fungi</taxon>
        <taxon>Dikarya</taxon>
        <taxon>Ascomycota</taxon>
        <taxon>Pezizomycotina</taxon>
        <taxon>Sordariomycetes</taxon>
        <taxon>Hypocreomycetidae</taxon>
        <taxon>Hypocreales</taxon>
        <taxon>Nectriaceae</taxon>
        <taxon>Fusarium</taxon>
    </lineage>
</organism>
<evidence type="ECO:0000313" key="2">
    <source>
        <dbReference type="EMBL" id="SPJ92409.1"/>
    </source>
</evidence>
<dbReference type="AlphaFoldDB" id="A0AAE8SQG3"/>
<sequence length="92" mass="10180">MVTGLALNRKQLQFLNTIWNYGAFTDLAVLEELTERYKHPASHAQAAIAGRGDYSQSIKGDISNNNKEEEEDSEEDNIEDHSEEGKGGANVV</sequence>
<gene>
    <name evidence="2" type="ORF">FTOL_13695</name>
</gene>
<feature type="compositionally biased region" description="Acidic residues" evidence="1">
    <location>
        <begin position="68"/>
        <end position="78"/>
    </location>
</feature>
<dbReference type="EMBL" id="ONZP01000956">
    <property type="protein sequence ID" value="SPJ92409.1"/>
    <property type="molecule type" value="Genomic_DNA"/>
</dbReference>
<keyword evidence="3" id="KW-1185">Reference proteome</keyword>
<proteinExistence type="predicted"/>